<evidence type="ECO:0000313" key="3">
    <source>
        <dbReference type="EMBL" id="GJQ11395.1"/>
    </source>
</evidence>
<dbReference type="EMBL" id="BQMJ01000023">
    <property type="protein sequence ID" value="GJQ11395.1"/>
    <property type="molecule type" value="Genomic_DNA"/>
</dbReference>
<dbReference type="AlphaFoldDB" id="A0A9C7UQB5"/>
<feature type="transmembrane region" description="Helical" evidence="1">
    <location>
        <begin position="324"/>
        <end position="342"/>
    </location>
</feature>
<dbReference type="PANTHER" id="PTHR43689:SF1">
    <property type="entry name" value="ALPHA_BETA-HYDROLASES SUPERFAMILY PROTEIN"/>
    <property type="match status" value="1"/>
</dbReference>
<reference evidence="3" key="2">
    <citation type="submission" date="2022-01" db="EMBL/GenBank/DDBJ databases">
        <authorList>
            <person name="Hirooka S."/>
            <person name="Miyagishima S.Y."/>
        </authorList>
    </citation>
    <scope>NUCLEOTIDE SEQUENCE</scope>
    <source>
        <strain evidence="3">NBRC 102759</strain>
    </source>
</reference>
<comment type="caution">
    <text evidence="3">The sequence shown here is derived from an EMBL/GenBank/DDBJ whole genome shotgun (WGS) entry which is preliminary data.</text>
</comment>
<dbReference type="Gene3D" id="3.40.50.1820">
    <property type="entry name" value="alpha/beta hydrolase"/>
    <property type="match status" value="1"/>
</dbReference>
<name>A0A9C7UQB5_9RHOD</name>
<keyword evidence="1" id="KW-0472">Membrane</keyword>
<reference evidence="3" key="1">
    <citation type="journal article" date="2022" name="Proc. Natl. Acad. Sci. U.S.A.">
        <title>Life cycle and functional genomics of the unicellular red alga Galdieria for elucidating algal and plant evolution and industrial use.</title>
        <authorList>
            <person name="Hirooka S."/>
            <person name="Itabashi T."/>
            <person name="Ichinose T.M."/>
            <person name="Onuma R."/>
            <person name="Fujiwara T."/>
            <person name="Yamashita S."/>
            <person name="Jong L.W."/>
            <person name="Tomita R."/>
            <person name="Iwane A.H."/>
            <person name="Miyagishima S.Y."/>
        </authorList>
    </citation>
    <scope>NUCLEOTIDE SEQUENCE</scope>
    <source>
        <strain evidence="3">NBRC 102759</strain>
    </source>
</reference>
<protein>
    <recommendedName>
        <fullName evidence="2">AB hydrolase-1 domain-containing protein</fullName>
    </recommendedName>
</protein>
<dbReference type="Pfam" id="PF12697">
    <property type="entry name" value="Abhydrolase_6"/>
    <property type="match status" value="1"/>
</dbReference>
<keyword evidence="1" id="KW-1133">Transmembrane helix</keyword>
<dbReference type="OrthoDB" id="19657at2759"/>
<dbReference type="PANTHER" id="PTHR43689">
    <property type="entry name" value="HYDROLASE"/>
    <property type="match status" value="1"/>
</dbReference>
<dbReference type="InterPro" id="IPR029058">
    <property type="entry name" value="AB_hydrolase_fold"/>
</dbReference>
<feature type="transmembrane region" description="Helical" evidence="1">
    <location>
        <begin position="171"/>
        <end position="188"/>
    </location>
</feature>
<feature type="transmembrane region" description="Helical" evidence="1">
    <location>
        <begin position="108"/>
        <end position="125"/>
    </location>
</feature>
<proteinExistence type="predicted"/>
<dbReference type="Proteomes" id="UP001061958">
    <property type="component" value="Unassembled WGS sequence"/>
</dbReference>
<gene>
    <name evidence="3" type="ORF">GpartN1_g3186.t1</name>
</gene>
<dbReference type="SUPFAM" id="SSF53474">
    <property type="entry name" value="alpha/beta-Hydrolases"/>
    <property type="match status" value="1"/>
</dbReference>
<accession>A0A9C7UQB5</accession>
<evidence type="ECO:0000256" key="1">
    <source>
        <dbReference type="SAM" id="Phobius"/>
    </source>
</evidence>
<sequence length="479" mass="55207">MFVESCKLSPTTVRRGKCLYKYWNNVSKSVVHIEFGLRCFGYLKNRKGWRNNLLHMSYPSTSTKRDENYHFPCFQPSKKGILFTLLLTSAVFFIKYKLSTHRLRSMRLFYSLLFACCAFGVSWLVSANMSYCQSLQSPEAIVDSTSQFIPVKGAVIHFQQYIPVNKVSKDGTWGMILLHGFGSWLYTYHMFWRFCVKELDCTFLAFDRPAFGFSSRPRDKKYYSQSFAIYLVGFFMDRLSQLGISKHVIVGHSMGGLTAALAALKYRHGVRALVLIAAAIPTVKSKGSVEEEFSGRLDRKVLLAVLHGMRLFVVHVWIRLLVGFVSFVIQPLMYVSLSLLVSQEMFWRRGLSVAWYSIEKLTDKVIEQYRLPTLVKHWQRGLIDFVVANRNKTPFYPTSVSMDEQKNIVDQLSKSNIPILLIHGKEDRVIPLKRSLELAANLPQARLVVIPQCGHVPQEEQPQRVWDVIREFLYSSEEI</sequence>
<feature type="domain" description="AB hydrolase-1" evidence="2">
    <location>
        <begin position="176"/>
        <end position="467"/>
    </location>
</feature>
<evidence type="ECO:0000313" key="4">
    <source>
        <dbReference type="Proteomes" id="UP001061958"/>
    </source>
</evidence>
<evidence type="ECO:0000259" key="2">
    <source>
        <dbReference type="Pfam" id="PF12697"/>
    </source>
</evidence>
<organism evidence="3 4">
    <name type="scientific">Galdieria partita</name>
    <dbReference type="NCBI Taxonomy" id="83374"/>
    <lineage>
        <taxon>Eukaryota</taxon>
        <taxon>Rhodophyta</taxon>
        <taxon>Bangiophyceae</taxon>
        <taxon>Galdieriales</taxon>
        <taxon>Galdieriaceae</taxon>
        <taxon>Galdieria</taxon>
    </lineage>
</organism>
<feature type="transmembrane region" description="Helical" evidence="1">
    <location>
        <begin position="80"/>
        <end position="96"/>
    </location>
</feature>
<keyword evidence="4" id="KW-1185">Reference proteome</keyword>
<keyword evidence="1" id="KW-0812">Transmembrane</keyword>
<dbReference type="InterPro" id="IPR000073">
    <property type="entry name" value="AB_hydrolase_1"/>
</dbReference>